<dbReference type="InterPro" id="IPR042158">
    <property type="entry name" value="PLCXD1/2/3"/>
</dbReference>
<dbReference type="Bgee" id="ENSMUSG00000064247">
    <property type="expression patterns" value="Expressed in lumbar subsegment of spinal cord and 132 other cell types or tissues"/>
</dbReference>
<gene>
    <name evidence="2 3" type="primary">Plcxd1</name>
</gene>
<dbReference type="CTD" id="55344"/>
<dbReference type="Ensembl" id="ENSMUST00000086687.10">
    <property type="protein sequence ID" value="ENSMUSP00000083892.4"/>
    <property type="gene ID" value="ENSMUSG00000064247.15"/>
</dbReference>
<dbReference type="Antibodypedia" id="557">
    <property type="antibodies" value="184 antibodies from 23 providers"/>
</dbReference>
<dbReference type="SMR" id="G3X9J3"/>
<dbReference type="ExpressionAtlas" id="G3X9J3">
    <property type="expression patterns" value="baseline and differential"/>
</dbReference>
<dbReference type="MGI" id="MGI:2685422">
    <property type="gene designation" value="Plcxd1"/>
</dbReference>
<evidence type="ECO:0000313" key="4">
    <source>
        <dbReference type="Proteomes" id="UP000000589"/>
    </source>
</evidence>
<dbReference type="InterPro" id="IPR051057">
    <property type="entry name" value="PI-PLC_domain"/>
</dbReference>
<reference evidence="2 4" key="2">
    <citation type="journal article" date="2011" name="PLoS Biol.">
        <title>Modernizing reference genome assemblies.</title>
        <authorList>
            <person name="Church D.M."/>
            <person name="Schneider V.A."/>
            <person name="Graves T."/>
            <person name="Auger K."/>
            <person name="Cunningham F."/>
            <person name="Bouk N."/>
            <person name="Chen H.C."/>
            <person name="Agarwala R."/>
            <person name="McLaren W.M."/>
            <person name="Ritchie G.R."/>
            <person name="Albracht D."/>
            <person name="Kremitzki M."/>
            <person name="Rock S."/>
            <person name="Kotkiewicz H."/>
            <person name="Kremitzki C."/>
            <person name="Wollam A."/>
            <person name="Trani L."/>
            <person name="Fulton L."/>
            <person name="Fulton R."/>
            <person name="Matthews L."/>
            <person name="Whitehead S."/>
            <person name="Chow W."/>
            <person name="Torrance J."/>
            <person name="Dunn M."/>
            <person name="Harden G."/>
            <person name="Threadgold G."/>
            <person name="Wood J."/>
            <person name="Collins J."/>
            <person name="Heath P."/>
            <person name="Griffiths G."/>
            <person name="Pelan S."/>
            <person name="Grafham D."/>
            <person name="Eichler E.E."/>
            <person name="Weinstock G."/>
            <person name="Mardis E.R."/>
            <person name="Wilson R.K."/>
            <person name="Howe K."/>
            <person name="Flicek P."/>
            <person name="Hubbard T."/>
        </authorList>
    </citation>
    <scope>NUCLEOTIDE SEQUENCE [LARGE SCALE GENOMIC DNA]</scope>
    <source>
        <strain evidence="2 4">C57BL/6J</strain>
    </source>
</reference>
<dbReference type="VEuPathDB" id="HostDB:ENSMUSG00000064247"/>
<reference evidence="2" key="3">
    <citation type="submission" date="2025-08" db="UniProtKB">
        <authorList>
            <consortium name="Ensembl"/>
        </authorList>
    </citation>
    <scope>IDENTIFICATION</scope>
    <source>
        <strain evidence="2">C57BL/6J</strain>
    </source>
</reference>
<dbReference type="HOGENOM" id="CLU_051926_1_0_1"/>
<protein>
    <submittedName>
        <fullName evidence="2">Phosphatidylinositol-specific phospholipase C, X domain containing 1</fullName>
    </submittedName>
</protein>
<evidence type="ECO:0000313" key="3">
    <source>
        <dbReference type="MGI" id="MGI:2685422"/>
    </source>
</evidence>
<proteinExistence type="predicted"/>
<dbReference type="PROSITE" id="PS50007">
    <property type="entry name" value="PIPLC_X_DOMAIN"/>
    <property type="match status" value="1"/>
</dbReference>
<sequence>MSQSELVPTPPLMQGLEPSRVGRVGEVCRSVHKNVLTVPEHTVGTEAAAPMGDQADWMSQLCPQLWDVPLHHLSIPGSHDTMTYCLNRKSRISRASSWLLHLLGRVVPFITGPVVMKWSVTQTLDVTQQLDAGVRYLDLRIAHAPEGSTRNLCFVHMMYTKALVEDTLTEIAEWLQSHPREVVILACRNFEGMTCELHDYLAGCIVNIFGDMLCPSGEVPTLRQLWAREQQVIVSYEDEATVSRYDQLWPAIPYWWGNAVKTDVLLRFLETMKGQGRPDGLFVAGINITENLCYILLHPVDSLEEMTRRSLPLMTEWVCAQQPGQSPQCTNIIAGDFVDADGFVSKVISLNCKLLSP</sequence>
<evidence type="ECO:0000259" key="1">
    <source>
        <dbReference type="SMART" id="SM00148"/>
    </source>
</evidence>
<dbReference type="Gene3D" id="3.20.20.190">
    <property type="entry name" value="Phosphatidylinositol (PI) phosphodiesterase"/>
    <property type="match status" value="1"/>
</dbReference>
<dbReference type="SUPFAM" id="SSF51695">
    <property type="entry name" value="PLC-like phosphodiesterases"/>
    <property type="match status" value="1"/>
</dbReference>
<dbReference type="PhylomeDB" id="G3X9J3"/>
<dbReference type="GO" id="GO:0008081">
    <property type="term" value="F:phosphoric diester hydrolase activity"/>
    <property type="evidence" value="ECO:0007669"/>
    <property type="project" value="InterPro"/>
</dbReference>
<dbReference type="GeneTree" id="ENSGT00940000161625"/>
<dbReference type="Proteomes" id="UP000000589">
    <property type="component" value="Chromosome 5"/>
</dbReference>
<dbReference type="InterPro" id="IPR000909">
    <property type="entry name" value="PLipase_C_PInositol-sp_X_dom"/>
</dbReference>
<feature type="domain" description="Phosphatidylinositol-specific phospholipase C X" evidence="1">
    <location>
        <begin position="64"/>
        <end position="236"/>
    </location>
</feature>
<dbReference type="UCSC" id="uc008ypo.2">
    <property type="organism name" value="mouse"/>
</dbReference>
<dbReference type="AGR" id="MGI:2685422"/>
<reference evidence="2" key="4">
    <citation type="submission" date="2025-09" db="UniProtKB">
        <authorList>
            <consortium name="Ensembl"/>
        </authorList>
    </citation>
    <scope>IDENTIFICATION</scope>
    <source>
        <strain evidence="2">C57BL/6J</strain>
    </source>
</reference>
<dbReference type="OMA" id="QHPELWT"/>
<dbReference type="Pfam" id="PF26146">
    <property type="entry name" value="PI-PLC_X"/>
    <property type="match status" value="1"/>
</dbReference>
<reference evidence="2 4" key="1">
    <citation type="journal article" date="2009" name="PLoS Biol.">
        <title>Lineage-specific biology revealed by a finished genome assembly of the mouse.</title>
        <authorList>
            <consortium name="Mouse Genome Sequencing Consortium"/>
            <person name="Church D.M."/>
            <person name="Goodstadt L."/>
            <person name="Hillier L.W."/>
            <person name="Zody M.C."/>
            <person name="Goldstein S."/>
            <person name="She X."/>
            <person name="Bult C.J."/>
            <person name="Agarwala R."/>
            <person name="Cherry J.L."/>
            <person name="DiCuccio M."/>
            <person name="Hlavina W."/>
            <person name="Kapustin Y."/>
            <person name="Meric P."/>
            <person name="Maglott D."/>
            <person name="Birtle Z."/>
            <person name="Marques A.C."/>
            <person name="Graves T."/>
            <person name="Zhou S."/>
            <person name="Teague B."/>
            <person name="Potamousis K."/>
            <person name="Churas C."/>
            <person name="Place M."/>
            <person name="Herschleb J."/>
            <person name="Runnheim R."/>
            <person name="Forrest D."/>
            <person name="Amos-Landgraf J."/>
            <person name="Schwartz D.C."/>
            <person name="Cheng Z."/>
            <person name="Lindblad-Toh K."/>
            <person name="Eichler E.E."/>
            <person name="Ponting C.P."/>
        </authorList>
    </citation>
    <scope>NUCLEOTIDE SEQUENCE [LARGE SCALE GENOMIC DNA]</scope>
    <source>
        <strain evidence="2 4">C57BL/6J</strain>
    </source>
</reference>
<dbReference type="OrthoDB" id="1046782at2759"/>
<dbReference type="BioGRID-ORCS" id="403178">
    <property type="hits" value="1 hit in 78 CRISPR screens"/>
</dbReference>
<evidence type="ECO:0000313" key="2">
    <source>
        <dbReference type="Ensembl" id="ENSMUSP00000083892.4"/>
    </source>
</evidence>
<dbReference type="InterPro" id="IPR017946">
    <property type="entry name" value="PLC-like_Pdiesterase_TIM-brl"/>
</dbReference>
<keyword evidence="4" id="KW-1185">Reference proteome</keyword>
<accession>G3X9J3</accession>
<dbReference type="RefSeq" id="NP_997162.2">
    <property type="nucleotide sequence ID" value="NM_207279.3"/>
</dbReference>
<dbReference type="CDD" id="cd08616">
    <property type="entry name" value="PI-PLCXD1c"/>
    <property type="match status" value="1"/>
</dbReference>
<dbReference type="GO" id="GO:0006629">
    <property type="term" value="P:lipid metabolic process"/>
    <property type="evidence" value="ECO:0007669"/>
    <property type="project" value="InterPro"/>
</dbReference>
<dbReference type="PANTHER" id="PTHR13593">
    <property type="match status" value="1"/>
</dbReference>
<name>G3X9J3_MOUSE</name>
<organism evidence="2 4">
    <name type="scientific">Mus musculus</name>
    <name type="common">Mouse</name>
    <dbReference type="NCBI Taxonomy" id="10090"/>
    <lineage>
        <taxon>Eukaryota</taxon>
        <taxon>Metazoa</taxon>
        <taxon>Chordata</taxon>
        <taxon>Craniata</taxon>
        <taxon>Vertebrata</taxon>
        <taxon>Euteleostomi</taxon>
        <taxon>Mammalia</taxon>
        <taxon>Eutheria</taxon>
        <taxon>Euarchontoglires</taxon>
        <taxon>Glires</taxon>
        <taxon>Rodentia</taxon>
        <taxon>Myomorpha</taxon>
        <taxon>Muroidea</taxon>
        <taxon>Muridae</taxon>
        <taxon>Murinae</taxon>
        <taxon>Mus</taxon>
        <taxon>Mus</taxon>
    </lineage>
</organism>
<dbReference type="PANTHER" id="PTHR13593:SF24">
    <property type="entry name" value="PI-PLC X DOMAIN-CONTAINING PROTEIN 1"/>
    <property type="match status" value="1"/>
</dbReference>
<dbReference type="GeneID" id="403178"/>
<dbReference type="AlphaFoldDB" id="G3X9J3"/>
<dbReference type="SMART" id="SM00148">
    <property type="entry name" value="PLCXc"/>
    <property type="match status" value="1"/>
</dbReference>